<dbReference type="RefSeq" id="NP_985363.1">
    <property type="nucleotide sequence ID" value="NM_210717.1"/>
</dbReference>
<keyword evidence="2" id="KW-1185">Reference proteome</keyword>
<gene>
    <name evidence="1" type="ORF">AGOS_AFL187C</name>
</gene>
<dbReference type="OMA" id="GYRFWDH"/>
<dbReference type="InParanoid" id="Q755K4"/>
<protein>
    <submittedName>
        <fullName evidence="1">AFL187Cp</fullName>
    </submittedName>
</protein>
<dbReference type="EMBL" id="AE016819">
    <property type="protein sequence ID" value="AAS53187.1"/>
    <property type="molecule type" value="Genomic_DNA"/>
</dbReference>
<dbReference type="OrthoDB" id="3972942at2759"/>
<reference evidence="2" key="2">
    <citation type="journal article" date="2013" name="G3 (Bethesda)">
        <title>Genomes of Ashbya fungi isolated from insects reveal four mating-type loci, numerous translocations, lack of transposons, and distinct gene duplications.</title>
        <authorList>
            <person name="Dietrich F.S."/>
            <person name="Voegeli S."/>
            <person name="Kuo S."/>
            <person name="Philippsen P."/>
        </authorList>
    </citation>
    <scope>GENOME REANNOTATION</scope>
    <source>
        <strain evidence="2">ATCC 10895 / CBS 109.51 / FGSC 9923 / NRRL Y-1056</strain>
    </source>
</reference>
<evidence type="ECO:0000313" key="1">
    <source>
        <dbReference type="EMBL" id="AAS53187.1"/>
    </source>
</evidence>
<evidence type="ECO:0000313" key="2">
    <source>
        <dbReference type="Proteomes" id="UP000000591"/>
    </source>
</evidence>
<sequence>MVLTRLARHIFELYIGWAGQQAGAGDKQARHSCRLSMSAVSQDGAEFHKADRFEEGEQLQPQPDGQRRWFPWFGSAVSGHSDVDTAVTESSVPTVALPPLQAPTTSLLQSVVGWMPFWQTAEDGLLIDQSTEYHQLTAKQVHTLEQEALQAVARGNDSWCWHTEYLPDMGDMAGVWGLVEGELSVANTGSQNCQLPLKEYPLEVCPLEHQSEYVVGVNNSVLLPGHSPVEYFHPMPWTTRIASAVRGYYEPGRESHLYLKKETEGTLKDKKVIIISIVGSLPERYEKMVLEKACSARYLGERLSEQLQSEAPRSISGISIHSPLDRKPIEDCVKECLMLLCNWRTSFQEYDALFVAGVYHSVPLAIYLIEEIIKHQSLFQLNRKSTIGLLSFNSCLRGYQFWDHSVDTIIEEDTNLQASREKILFQGASKIQREILSKLKNYGKQNTEESLAIKKSLDWLLYNCKSFKMTLVSTLHDNFMTVSQKLAIDYVHPSFVRHIWCDGEQLGLDLQELSARPEFAKFDTTYPRIFAADLDIPKERLFEVYLVSNILLAINLGHEEFIPILQLINPFYISRSFNEHTTPANLKKQIHNEQKLWLAAADARWKNASFCSGSRIPVEAHTIQDLLQYLQYCRLKGSNSLEIRGSMYSDSNIYRAFVHNTIHTAPLLERQHVRVSDHTVVPQSIYNGVNQYDLVWKFHECLSRFIKLRNVPQQPIPTILFTISTDNRFLHRIRKAAFTRNTKESLRRLDLLWHSYNEWKPQTKGLKQLQEILSVLTLYSTTDDLVKDIAR</sequence>
<dbReference type="eggNOG" id="ENOG502QXS0">
    <property type="taxonomic scope" value="Eukaryota"/>
</dbReference>
<dbReference type="FunCoup" id="Q755K4">
    <property type="interactions" value="4"/>
</dbReference>
<dbReference type="AlphaFoldDB" id="Q755K4"/>
<dbReference type="HOGENOM" id="CLU_020648_0_0_1"/>
<proteinExistence type="predicted"/>
<dbReference type="Proteomes" id="UP000000591">
    <property type="component" value="Chromosome VI"/>
</dbReference>
<accession>Q755K4</accession>
<organism evidence="1 2">
    <name type="scientific">Eremothecium gossypii (strain ATCC 10895 / CBS 109.51 / FGSC 9923 / NRRL Y-1056)</name>
    <name type="common">Yeast</name>
    <name type="synonym">Ashbya gossypii</name>
    <dbReference type="NCBI Taxonomy" id="284811"/>
    <lineage>
        <taxon>Eukaryota</taxon>
        <taxon>Fungi</taxon>
        <taxon>Dikarya</taxon>
        <taxon>Ascomycota</taxon>
        <taxon>Saccharomycotina</taxon>
        <taxon>Saccharomycetes</taxon>
        <taxon>Saccharomycetales</taxon>
        <taxon>Saccharomycetaceae</taxon>
        <taxon>Eremothecium</taxon>
    </lineage>
</organism>
<name>Q755K4_EREGS</name>
<dbReference type="GeneID" id="4621588"/>
<dbReference type="KEGG" id="ago:AGOS_AFL187C"/>
<reference evidence="1 2" key="1">
    <citation type="journal article" date="2004" name="Science">
        <title>The Ashbya gossypii genome as a tool for mapping the ancient Saccharomyces cerevisiae genome.</title>
        <authorList>
            <person name="Dietrich F.S."/>
            <person name="Voegeli S."/>
            <person name="Brachat S."/>
            <person name="Lerch A."/>
            <person name="Gates K."/>
            <person name="Steiner S."/>
            <person name="Mohr C."/>
            <person name="Pohlmann R."/>
            <person name="Luedi P."/>
            <person name="Choi S."/>
            <person name="Wing R.A."/>
            <person name="Flavier A."/>
            <person name="Gaffney T.D."/>
            <person name="Philippsen P."/>
        </authorList>
    </citation>
    <scope>NUCLEOTIDE SEQUENCE [LARGE SCALE GENOMIC DNA]</scope>
    <source>
        <strain evidence="2">ATCC 10895 / CBS 109.51 / FGSC 9923 / NRRL Y-1056</strain>
    </source>
</reference>